<dbReference type="RefSeq" id="YP_010754362.1">
    <property type="nucleotide sequence ID" value="NC_073459.1"/>
</dbReference>
<gene>
    <name evidence="1" type="primary">49</name>
    <name evidence="1" type="ORF">SEA_FINKLE_49</name>
</gene>
<keyword evidence="2" id="KW-1185">Reference proteome</keyword>
<organism evidence="1 2">
    <name type="scientific">Gordonia phage Finkle</name>
    <dbReference type="NCBI Taxonomy" id="2926099"/>
    <lineage>
        <taxon>Viruses</taxon>
        <taxon>Duplodnaviria</taxon>
        <taxon>Heunggongvirae</taxon>
        <taxon>Uroviricota</taxon>
        <taxon>Caudoviricetes</taxon>
        <taxon>Finkelvirus</taxon>
        <taxon>Finkelvirus finkel</taxon>
    </lineage>
</organism>
<protein>
    <submittedName>
        <fullName evidence="1">Helix-turn-helix DNA binding domain protein</fullName>
    </submittedName>
</protein>
<dbReference type="KEGG" id="vg:80018946"/>
<reference evidence="1" key="1">
    <citation type="submission" date="2022-05" db="EMBL/GenBank/DDBJ databases">
        <authorList>
            <person name="Ashby S."/>
            <person name="Bressette G."/>
            <person name="Brown S."/>
            <person name="Charles S."/>
            <person name="Neely M.N."/>
            <person name="Molloy S.D."/>
            <person name="Garlena R.A."/>
            <person name="Russell D.A."/>
            <person name="Jacobs-Sera D."/>
            <person name="Hatfull G.F."/>
        </authorList>
    </citation>
    <scope>NUCLEOTIDE SEQUENCE</scope>
</reference>
<evidence type="ECO:0000313" key="2">
    <source>
        <dbReference type="Proteomes" id="UP001060355"/>
    </source>
</evidence>
<sequence>MFLLSLDEIERVKRVNGISTYVALEKRTPLSERTWRQAVKTRKPTPQVLDALASLGARADRILVADDAARIPA</sequence>
<name>A0A9E7SZH1_9CAUD</name>
<accession>A0A9E7SZH1</accession>
<evidence type="ECO:0000313" key="1">
    <source>
        <dbReference type="EMBL" id="UTN92963.1"/>
    </source>
</evidence>
<dbReference type="EMBL" id="ON456347">
    <property type="protein sequence ID" value="UTN92963.1"/>
    <property type="molecule type" value="Genomic_DNA"/>
</dbReference>
<proteinExistence type="predicted"/>
<dbReference type="GeneID" id="80018946"/>
<dbReference type="Proteomes" id="UP001060355">
    <property type="component" value="Segment"/>
</dbReference>